<dbReference type="AlphaFoldDB" id="A0A5U8XM07"/>
<accession>A0A5U8XM07</accession>
<evidence type="ECO:0000313" key="1">
    <source>
        <dbReference type="EMBL" id="EBS0563350.1"/>
    </source>
</evidence>
<comment type="caution">
    <text evidence="1">The sequence shown here is derived from an EMBL/GenBank/DDBJ whole genome shotgun (WGS) entry which is preliminary data.</text>
</comment>
<protein>
    <submittedName>
        <fullName evidence="1">Uncharacterized protein</fullName>
    </submittedName>
</protein>
<organism evidence="1">
    <name type="scientific">Salmonella muenchen</name>
    <dbReference type="NCBI Taxonomy" id="596"/>
    <lineage>
        <taxon>Bacteria</taxon>
        <taxon>Pseudomonadati</taxon>
        <taxon>Pseudomonadota</taxon>
        <taxon>Gammaproteobacteria</taxon>
        <taxon>Enterobacterales</taxon>
        <taxon>Enterobacteriaceae</taxon>
        <taxon>Salmonella</taxon>
    </lineage>
</organism>
<name>A0A5U8XM07_SALMU</name>
<proteinExistence type="predicted"/>
<reference evidence="1" key="1">
    <citation type="submission" date="2018-07" db="EMBL/GenBank/DDBJ databases">
        <authorList>
            <person name="Ashton P.M."/>
            <person name="Dallman T."/>
            <person name="Nair S."/>
            <person name="De Pinna E."/>
            <person name="Peters T."/>
            <person name="Grant K."/>
        </authorList>
    </citation>
    <scope>NUCLEOTIDE SEQUENCE</scope>
    <source>
        <strain evidence="1">142535</strain>
    </source>
</reference>
<sequence length="150" mass="16849">MYVLNDKGAARVAELKILSGVELIPVHGKQTIKRDGGIYRKFKLTNHGRVHFVELELDEYSLTHPADVQPIVLDDEEPIVFETMHNCSRGARYKVELCRDGGRGFIKVKTLAGVNPSDFSFAINHIIQDLLTGAAQNMRMKINSFPQISQ</sequence>
<gene>
    <name evidence="1" type="ORF">DTU56_09485</name>
</gene>
<dbReference type="EMBL" id="AAGUDP010000006">
    <property type="protein sequence ID" value="EBS0563350.1"/>
    <property type="molecule type" value="Genomic_DNA"/>
</dbReference>